<accession>A0ACC2RTD7</accession>
<reference evidence="1" key="1">
    <citation type="submission" date="2022-04" db="EMBL/GenBank/DDBJ databases">
        <title>Genome of the entomopathogenic fungus Entomophthora muscae.</title>
        <authorList>
            <person name="Elya C."/>
            <person name="Lovett B.R."/>
            <person name="Lee E."/>
            <person name="Macias A.M."/>
            <person name="Hajek A.E."/>
            <person name="De Bivort B.L."/>
            <person name="Kasson M.T."/>
            <person name="De Fine Licht H.H."/>
            <person name="Stajich J.E."/>
        </authorList>
    </citation>
    <scope>NUCLEOTIDE SEQUENCE</scope>
    <source>
        <strain evidence="1">Berkeley</strain>
    </source>
</reference>
<evidence type="ECO:0000313" key="1">
    <source>
        <dbReference type="EMBL" id="KAJ9053260.1"/>
    </source>
</evidence>
<protein>
    <submittedName>
        <fullName evidence="1">Uncharacterized protein</fullName>
    </submittedName>
</protein>
<name>A0ACC2RTD7_9FUNG</name>
<dbReference type="EMBL" id="QTSX02006539">
    <property type="protein sequence ID" value="KAJ9053260.1"/>
    <property type="molecule type" value="Genomic_DNA"/>
</dbReference>
<dbReference type="Proteomes" id="UP001165960">
    <property type="component" value="Unassembled WGS sequence"/>
</dbReference>
<gene>
    <name evidence="1" type="ORF">DSO57_1026003</name>
</gene>
<sequence length="65" mass="7154">MEAKQLLCHRGSTMGIHSSTDHSGLITLQYEDPPSKDESVDMIVKKIPLAKAPPPLKKATNKEKI</sequence>
<evidence type="ECO:0000313" key="2">
    <source>
        <dbReference type="Proteomes" id="UP001165960"/>
    </source>
</evidence>
<proteinExistence type="predicted"/>
<organism evidence="1 2">
    <name type="scientific">Entomophthora muscae</name>
    <dbReference type="NCBI Taxonomy" id="34485"/>
    <lineage>
        <taxon>Eukaryota</taxon>
        <taxon>Fungi</taxon>
        <taxon>Fungi incertae sedis</taxon>
        <taxon>Zoopagomycota</taxon>
        <taxon>Entomophthoromycotina</taxon>
        <taxon>Entomophthoromycetes</taxon>
        <taxon>Entomophthorales</taxon>
        <taxon>Entomophthoraceae</taxon>
        <taxon>Entomophthora</taxon>
    </lineage>
</organism>
<keyword evidence="2" id="KW-1185">Reference proteome</keyword>
<comment type="caution">
    <text evidence="1">The sequence shown here is derived from an EMBL/GenBank/DDBJ whole genome shotgun (WGS) entry which is preliminary data.</text>
</comment>